<dbReference type="EMBL" id="BAABGX010000003">
    <property type="protein sequence ID" value="GAA4313786.1"/>
    <property type="molecule type" value="Genomic_DNA"/>
</dbReference>
<organism evidence="1 2">
    <name type="scientific">Nibribacter koreensis</name>
    <dbReference type="NCBI Taxonomy" id="1084519"/>
    <lineage>
        <taxon>Bacteria</taxon>
        <taxon>Pseudomonadati</taxon>
        <taxon>Bacteroidota</taxon>
        <taxon>Cytophagia</taxon>
        <taxon>Cytophagales</taxon>
        <taxon>Hymenobacteraceae</taxon>
        <taxon>Nibribacter</taxon>
    </lineage>
</organism>
<evidence type="ECO:0000313" key="1">
    <source>
        <dbReference type="EMBL" id="GAA4313786.1"/>
    </source>
</evidence>
<comment type="caution">
    <text evidence="1">The sequence shown here is derived from an EMBL/GenBank/DDBJ whole genome shotgun (WGS) entry which is preliminary data.</text>
</comment>
<gene>
    <name evidence="1" type="ORF">GCM10023183_33680</name>
</gene>
<dbReference type="Proteomes" id="UP001501844">
    <property type="component" value="Unassembled WGS sequence"/>
</dbReference>
<accession>A0ABP8FZA7</accession>
<sequence>MKIQLLIFFIASSFGVLGQNLPHIEASTNLHERNNSVIYKAFHDQYDFLISYSEESYWWSNRCEYRILATKDDAWYCLRYTSKQKNDKSFSKPFITKQKIRKKKGDLLLDELSRLGFWTLNQDSLNYTTKHNGGGRTTTYTVSDGVNYKFEILTREEFKTISAYEPDYFIQELPEYKQRQMFIYSRNAFKVLCK</sequence>
<dbReference type="RefSeq" id="WP_345168754.1">
    <property type="nucleotide sequence ID" value="NZ_BAABGX010000003.1"/>
</dbReference>
<proteinExistence type="predicted"/>
<reference evidence="2" key="1">
    <citation type="journal article" date="2019" name="Int. J. Syst. Evol. Microbiol.">
        <title>The Global Catalogue of Microorganisms (GCM) 10K type strain sequencing project: providing services to taxonomists for standard genome sequencing and annotation.</title>
        <authorList>
            <consortium name="The Broad Institute Genomics Platform"/>
            <consortium name="The Broad Institute Genome Sequencing Center for Infectious Disease"/>
            <person name="Wu L."/>
            <person name="Ma J."/>
        </authorList>
    </citation>
    <scope>NUCLEOTIDE SEQUENCE [LARGE SCALE GENOMIC DNA]</scope>
    <source>
        <strain evidence="2">JCM 17917</strain>
    </source>
</reference>
<protein>
    <submittedName>
        <fullName evidence="1">Uncharacterized protein</fullName>
    </submittedName>
</protein>
<evidence type="ECO:0000313" key="2">
    <source>
        <dbReference type="Proteomes" id="UP001501844"/>
    </source>
</evidence>
<name>A0ABP8FZA7_9BACT</name>
<keyword evidence="2" id="KW-1185">Reference proteome</keyword>